<evidence type="ECO:0000256" key="1">
    <source>
        <dbReference type="ARBA" id="ARBA00022527"/>
    </source>
</evidence>
<proteinExistence type="predicted"/>
<dbReference type="SUPFAM" id="SSF55874">
    <property type="entry name" value="ATPase domain of HSP90 chaperone/DNA topoisomerase II/histidine kinase"/>
    <property type="match status" value="1"/>
</dbReference>
<accession>A0A191V781</accession>
<dbReference type="InterPro" id="IPR003594">
    <property type="entry name" value="HATPase_dom"/>
</dbReference>
<dbReference type="InterPro" id="IPR050267">
    <property type="entry name" value="Anti-sigma-factor_SerPK"/>
</dbReference>
<name>A0A191V781_9ACTN</name>
<dbReference type="Proteomes" id="UP000078468">
    <property type="component" value="Chromosome"/>
</dbReference>
<dbReference type="Pfam" id="PF13581">
    <property type="entry name" value="HATPase_c_2"/>
    <property type="match status" value="1"/>
</dbReference>
<evidence type="ECO:0000313" key="4">
    <source>
        <dbReference type="EMBL" id="ANJ10881.1"/>
    </source>
</evidence>
<dbReference type="CDD" id="cd16936">
    <property type="entry name" value="HATPase_RsbW-like"/>
    <property type="match status" value="1"/>
</dbReference>
<gene>
    <name evidence="4" type="ORF">Spa2297_30190</name>
</gene>
<dbReference type="EMBL" id="CP015866">
    <property type="protein sequence ID" value="ANJ10881.1"/>
    <property type="molecule type" value="Genomic_DNA"/>
</dbReference>
<keyword evidence="1" id="KW-0418">Kinase</keyword>
<evidence type="ECO:0000256" key="2">
    <source>
        <dbReference type="SAM" id="MobiDB-lite"/>
    </source>
</evidence>
<dbReference type="Gene3D" id="3.30.565.10">
    <property type="entry name" value="Histidine kinase-like ATPase, C-terminal domain"/>
    <property type="match status" value="1"/>
</dbReference>
<reference evidence="4 5" key="1">
    <citation type="submission" date="2016-05" db="EMBL/GenBank/DDBJ databases">
        <title>Non-Contiguous Finished Genome Sequence of Streptomyces parvulus 2297 Integrated Site-Specifically with Actinophage R4.</title>
        <authorList>
            <person name="Nishizawa T."/>
            <person name="Miura T."/>
            <person name="Harada C."/>
            <person name="Guo Y."/>
            <person name="Narisawa K."/>
            <person name="Ohta H."/>
            <person name="Takahashi H."/>
            <person name="Shirai M."/>
        </authorList>
    </citation>
    <scope>NUCLEOTIDE SEQUENCE [LARGE SCALE GENOMIC DNA]</scope>
    <source>
        <strain evidence="4 5">2297</strain>
    </source>
</reference>
<dbReference type="AlphaFoldDB" id="A0A191V781"/>
<dbReference type="GO" id="GO:0004674">
    <property type="term" value="F:protein serine/threonine kinase activity"/>
    <property type="evidence" value="ECO:0007669"/>
    <property type="project" value="UniProtKB-KW"/>
</dbReference>
<keyword evidence="1" id="KW-0723">Serine/threonine-protein kinase</keyword>
<feature type="region of interest" description="Disordered" evidence="2">
    <location>
        <begin position="1"/>
        <end position="24"/>
    </location>
</feature>
<protein>
    <submittedName>
        <fullName evidence="4">ATPase</fullName>
    </submittedName>
</protein>
<evidence type="ECO:0000259" key="3">
    <source>
        <dbReference type="Pfam" id="PF13581"/>
    </source>
</evidence>
<dbReference type="InterPro" id="IPR036890">
    <property type="entry name" value="HATPase_C_sf"/>
</dbReference>
<dbReference type="KEGG" id="spav:Spa2297_30190"/>
<sequence length="193" mass="20425">MPSPAHPRLRSPGEPLSETAAASRPGVLPRSLRGAVGRAEWPLTAPYVKCPVPGGDLPASAVLRVACSGEGFARARVFARDTLRGWSLDHRADDAVLVITELVSNAVAHAVHSAPAGPPEVRLGLSLDPGHLTLAVSDPGDDAPVFHPCDDTELREHGRGLYIVDALAQEWGWTPRPPAGKTVWAKLSTRPLT</sequence>
<feature type="domain" description="Histidine kinase/HSP90-like ATPase" evidence="3">
    <location>
        <begin position="73"/>
        <end position="185"/>
    </location>
</feature>
<dbReference type="RefSeq" id="WP_064731210.1">
    <property type="nucleotide sequence ID" value="NZ_BMRX01000004.1"/>
</dbReference>
<dbReference type="PANTHER" id="PTHR35526">
    <property type="entry name" value="ANTI-SIGMA-F FACTOR RSBW-RELATED"/>
    <property type="match status" value="1"/>
</dbReference>
<dbReference type="PANTHER" id="PTHR35526:SF3">
    <property type="entry name" value="ANTI-SIGMA-F FACTOR RSBW"/>
    <property type="match status" value="1"/>
</dbReference>
<evidence type="ECO:0000313" key="5">
    <source>
        <dbReference type="Proteomes" id="UP000078468"/>
    </source>
</evidence>
<keyword evidence="1" id="KW-0808">Transferase</keyword>
<dbReference type="GeneID" id="91309181"/>
<organism evidence="4 5">
    <name type="scientific">Streptomyces parvulus</name>
    <dbReference type="NCBI Taxonomy" id="146923"/>
    <lineage>
        <taxon>Bacteria</taxon>
        <taxon>Bacillati</taxon>
        <taxon>Actinomycetota</taxon>
        <taxon>Actinomycetes</taxon>
        <taxon>Kitasatosporales</taxon>
        <taxon>Streptomycetaceae</taxon>
        <taxon>Streptomyces</taxon>
    </lineage>
</organism>